<proteinExistence type="predicted"/>
<sequence>MPKKMRMNAAELGALWMTYHKKTMILRILEYFIETSDQPKAKSLMAGLWEKLDKKVTQIKKIIENDGATVPSGFAKDDVNLKAPKLFDHGFDIMFCRILKEISMGMYVLHLTIAYRQDIIELYRDLTELTQTYYQLFTEYLLKEDLLARPPFTIMPHSTDTINDPHYLKGTNLFGDKRQLNTVEFGYLYHGIETNITGMQLMTGFAQCCKDEKVKDYFMKGMELSKHILKGTTNLLLQDNIQVPVTPGGTVTNSTESPFSERLMMFCTYLLCGFSLGSQSFGAAFNLRNDLILKQGLFGKDVYEFAREGIKIMVSKGWYPEPPKMDL</sequence>
<dbReference type="InterPro" id="IPR021617">
    <property type="entry name" value="DUF3231"/>
</dbReference>
<comment type="caution">
    <text evidence="1">The sequence shown here is derived from an EMBL/GenBank/DDBJ whole genome shotgun (WGS) entry which is preliminary data.</text>
</comment>
<reference evidence="1" key="2">
    <citation type="submission" date="2020-09" db="EMBL/GenBank/DDBJ databases">
        <authorList>
            <person name="Sun Q."/>
            <person name="Zhou Y."/>
        </authorList>
    </citation>
    <scope>NUCLEOTIDE SEQUENCE</scope>
    <source>
        <strain evidence="1">CGMCC 1.12777</strain>
    </source>
</reference>
<dbReference type="InterPro" id="IPR012347">
    <property type="entry name" value="Ferritin-like"/>
</dbReference>
<dbReference type="Proteomes" id="UP000656813">
    <property type="component" value="Unassembled WGS sequence"/>
</dbReference>
<organism evidence="1 2">
    <name type="scientific">Pullulanibacillus pueri</name>
    <dbReference type="NCBI Taxonomy" id="1437324"/>
    <lineage>
        <taxon>Bacteria</taxon>
        <taxon>Bacillati</taxon>
        <taxon>Bacillota</taxon>
        <taxon>Bacilli</taxon>
        <taxon>Bacillales</taxon>
        <taxon>Sporolactobacillaceae</taxon>
        <taxon>Pullulanibacillus</taxon>
    </lineage>
</organism>
<dbReference type="Pfam" id="PF11553">
    <property type="entry name" value="DUF3231"/>
    <property type="match status" value="2"/>
</dbReference>
<dbReference type="RefSeq" id="WP_188496555.1">
    <property type="nucleotide sequence ID" value="NZ_BMFV01000007.1"/>
</dbReference>
<evidence type="ECO:0000313" key="2">
    <source>
        <dbReference type="Proteomes" id="UP000656813"/>
    </source>
</evidence>
<dbReference type="EMBL" id="BMFV01000007">
    <property type="protein sequence ID" value="GGH78738.1"/>
    <property type="molecule type" value="Genomic_DNA"/>
</dbReference>
<evidence type="ECO:0000313" key="1">
    <source>
        <dbReference type="EMBL" id="GGH78738.1"/>
    </source>
</evidence>
<accession>A0A8J2ZVA1</accession>
<gene>
    <name evidence="1" type="ORF">GCM10007096_12620</name>
</gene>
<dbReference type="AlphaFoldDB" id="A0A8J2ZVA1"/>
<dbReference type="Gene3D" id="1.20.1260.10">
    <property type="match status" value="2"/>
</dbReference>
<protein>
    <recommendedName>
        <fullName evidence="3">DUF3231 family protein</fullName>
    </recommendedName>
</protein>
<name>A0A8J2ZVA1_9BACL</name>
<reference evidence="1" key="1">
    <citation type="journal article" date="2014" name="Int. J. Syst. Evol. Microbiol.">
        <title>Complete genome sequence of Corynebacterium casei LMG S-19264T (=DSM 44701T), isolated from a smear-ripened cheese.</title>
        <authorList>
            <consortium name="US DOE Joint Genome Institute (JGI-PGF)"/>
            <person name="Walter F."/>
            <person name="Albersmeier A."/>
            <person name="Kalinowski J."/>
            <person name="Ruckert C."/>
        </authorList>
    </citation>
    <scope>NUCLEOTIDE SEQUENCE</scope>
    <source>
        <strain evidence="1">CGMCC 1.12777</strain>
    </source>
</reference>
<keyword evidence="2" id="KW-1185">Reference proteome</keyword>
<evidence type="ECO:0008006" key="3">
    <source>
        <dbReference type="Google" id="ProtNLM"/>
    </source>
</evidence>